<protein>
    <submittedName>
        <fullName evidence="2">Alkylhydroperoxidase AhpD family core domain-containing protein</fullName>
    </submittedName>
</protein>
<dbReference type="SUPFAM" id="SSF69118">
    <property type="entry name" value="AhpD-like"/>
    <property type="match status" value="1"/>
</dbReference>
<evidence type="ECO:0000259" key="1">
    <source>
        <dbReference type="Pfam" id="PF02627"/>
    </source>
</evidence>
<dbReference type="Proteomes" id="UP000186914">
    <property type="component" value="Unassembled WGS sequence"/>
</dbReference>
<dbReference type="EMBL" id="FTNO01000002">
    <property type="protein sequence ID" value="SIR51512.1"/>
    <property type="molecule type" value="Genomic_DNA"/>
</dbReference>
<name>A0A1N7BJQ4_9EURY</name>
<dbReference type="AlphaFoldDB" id="A0A1N7BJQ4"/>
<gene>
    <name evidence="2" type="ORF">SAMN05421858_2592</name>
</gene>
<keyword evidence="2" id="KW-0560">Oxidoreductase</keyword>
<keyword evidence="2" id="KW-0575">Peroxidase</keyword>
<evidence type="ECO:0000313" key="2">
    <source>
        <dbReference type="EMBL" id="SIR51512.1"/>
    </source>
</evidence>
<keyword evidence="3" id="KW-1185">Reference proteome</keyword>
<dbReference type="InterPro" id="IPR004675">
    <property type="entry name" value="AhpD_core"/>
</dbReference>
<dbReference type="InterPro" id="IPR003779">
    <property type="entry name" value="CMD-like"/>
</dbReference>
<organism evidence="2 3">
    <name type="scientific">Haladaptatus litoreus</name>
    <dbReference type="NCBI Taxonomy" id="553468"/>
    <lineage>
        <taxon>Archaea</taxon>
        <taxon>Methanobacteriati</taxon>
        <taxon>Methanobacteriota</taxon>
        <taxon>Stenosarchaea group</taxon>
        <taxon>Halobacteria</taxon>
        <taxon>Halobacteriales</taxon>
        <taxon>Haladaptataceae</taxon>
        <taxon>Haladaptatus</taxon>
    </lineage>
</organism>
<dbReference type="PANTHER" id="PTHR33930">
    <property type="entry name" value="ALKYL HYDROPEROXIDE REDUCTASE AHPD"/>
    <property type="match status" value="1"/>
</dbReference>
<sequence length="167" mass="18792">MIFFALVVVFISGFPVQRRLGNDERTRKSIEGESMVSTETRNEIEEHCGLVPTWIENLSEPASDHSWALVRDLEFGETELSAREKALIGVGVSAAIKCPYCSHFHKEEARMEDVTEVELEEAVNLASTTQYFSTVLHGSEVEMDGFVEETAEMIEYIEEQRVAAEAD</sequence>
<dbReference type="NCBIfam" id="TIGR00778">
    <property type="entry name" value="ahpD_dom"/>
    <property type="match status" value="1"/>
</dbReference>
<evidence type="ECO:0000313" key="3">
    <source>
        <dbReference type="Proteomes" id="UP000186914"/>
    </source>
</evidence>
<dbReference type="Pfam" id="PF02627">
    <property type="entry name" value="CMD"/>
    <property type="match status" value="1"/>
</dbReference>
<dbReference type="GO" id="GO:0051920">
    <property type="term" value="F:peroxiredoxin activity"/>
    <property type="evidence" value="ECO:0007669"/>
    <property type="project" value="InterPro"/>
</dbReference>
<reference evidence="3" key="1">
    <citation type="submission" date="2017-01" db="EMBL/GenBank/DDBJ databases">
        <authorList>
            <person name="Varghese N."/>
            <person name="Submissions S."/>
        </authorList>
    </citation>
    <scope>NUCLEOTIDE SEQUENCE [LARGE SCALE GENOMIC DNA]</scope>
    <source>
        <strain evidence="3">CGMCC 1.7737</strain>
    </source>
</reference>
<accession>A0A1N7BJQ4</accession>
<feature type="domain" description="Carboxymuconolactone decarboxylase-like" evidence="1">
    <location>
        <begin position="64"/>
        <end position="137"/>
    </location>
</feature>
<dbReference type="PANTHER" id="PTHR33930:SF2">
    <property type="entry name" value="BLR3452 PROTEIN"/>
    <property type="match status" value="1"/>
</dbReference>
<proteinExistence type="predicted"/>
<dbReference type="InterPro" id="IPR029032">
    <property type="entry name" value="AhpD-like"/>
</dbReference>
<dbReference type="Gene3D" id="1.20.1290.10">
    <property type="entry name" value="AhpD-like"/>
    <property type="match status" value="1"/>
</dbReference>